<dbReference type="EMBL" id="JOMQ01000036">
    <property type="protein sequence ID" value="OUJ01938.1"/>
    <property type="molecule type" value="Genomic_DNA"/>
</dbReference>
<protein>
    <submittedName>
        <fullName evidence="1">Uncharacterized protein</fullName>
    </submittedName>
</protein>
<gene>
    <name evidence="1" type="ORF">HK14_07660</name>
</gene>
<comment type="caution">
    <text evidence="1">The sequence shown here is derived from an EMBL/GenBank/DDBJ whole genome shotgun (WGS) entry which is preliminary data.</text>
</comment>
<organism evidence="1 2">
    <name type="scientific">Acetobacter cibinongensis</name>
    <dbReference type="NCBI Taxonomy" id="146475"/>
    <lineage>
        <taxon>Bacteria</taxon>
        <taxon>Pseudomonadati</taxon>
        <taxon>Pseudomonadota</taxon>
        <taxon>Alphaproteobacteria</taxon>
        <taxon>Acetobacterales</taxon>
        <taxon>Acetobacteraceae</taxon>
        <taxon>Acetobacter</taxon>
    </lineage>
</organism>
<dbReference type="Proteomes" id="UP000196086">
    <property type="component" value="Unassembled WGS sequence"/>
</dbReference>
<dbReference type="AlphaFoldDB" id="A0A1Z5YTZ7"/>
<evidence type="ECO:0000313" key="2">
    <source>
        <dbReference type="Proteomes" id="UP000196086"/>
    </source>
</evidence>
<sequence length="82" mass="8773">MALPPGVDVTCAAQPPVFRLPYVIFVGFVLTMRRRTVSLPTDACRLTAGLRFLSTYGLADHEGPFLHATVPGKPCCIGGAQE</sequence>
<name>A0A1Z5YTZ7_9PROT</name>
<evidence type="ECO:0000313" key="1">
    <source>
        <dbReference type="EMBL" id="OUJ01938.1"/>
    </source>
</evidence>
<reference evidence="1 2" key="1">
    <citation type="submission" date="2014-06" db="EMBL/GenBank/DDBJ databases">
        <authorList>
            <person name="Ju J."/>
            <person name="Zhang J."/>
        </authorList>
    </citation>
    <scope>NUCLEOTIDE SEQUENCE [LARGE SCALE GENOMIC DNA]</scope>
    <source>
        <strain evidence="1 2">DsW_47</strain>
    </source>
</reference>
<accession>A0A1Z5YTZ7</accession>
<proteinExistence type="predicted"/>